<dbReference type="EMBL" id="OV725082">
    <property type="protein sequence ID" value="CAH1406412.1"/>
    <property type="molecule type" value="Genomic_DNA"/>
</dbReference>
<accession>A0A9P0HRM3</accession>
<dbReference type="OrthoDB" id="4062651at2759"/>
<evidence type="ECO:0000313" key="1">
    <source>
        <dbReference type="EMBL" id="CAH1406412.1"/>
    </source>
</evidence>
<sequence length="130" mass="14300">MLVGQPRQLVDIERDVCLLRTNDVRGKTIRATCCQHNGPSPSRLISPGVRVCGSPDDGRVFCTGGRCRGHNERANILRAGEDLVRHVLPSTGPEGLEPQVRSILAAYRGDNSWDSGRILEETEALVRQSR</sequence>
<protein>
    <submittedName>
        <fullName evidence="1">Uncharacterized protein</fullName>
    </submittedName>
</protein>
<name>A0A9P0HRM3_NEZVI</name>
<dbReference type="AlphaFoldDB" id="A0A9P0HRM3"/>
<reference evidence="1" key="1">
    <citation type="submission" date="2022-01" db="EMBL/GenBank/DDBJ databases">
        <authorList>
            <person name="King R."/>
        </authorList>
    </citation>
    <scope>NUCLEOTIDE SEQUENCE</scope>
</reference>
<gene>
    <name evidence="1" type="ORF">NEZAVI_LOCUS14354</name>
</gene>
<evidence type="ECO:0000313" key="2">
    <source>
        <dbReference type="Proteomes" id="UP001152798"/>
    </source>
</evidence>
<proteinExistence type="predicted"/>
<dbReference type="Proteomes" id="UP001152798">
    <property type="component" value="Chromosome 6"/>
</dbReference>
<organism evidence="1 2">
    <name type="scientific">Nezara viridula</name>
    <name type="common">Southern green stink bug</name>
    <name type="synonym">Cimex viridulus</name>
    <dbReference type="NCBI Taxonomy" id="85310"/>
    <lineage>
        <taxon>Eukaryota</taxon>
        <taxon>Metazoa</taxon>
        <taxon>Ecdysozoa</taxon>
        <taxon>Arthropoda</taxon>
        <taxon>Hexapoda</taxon>
        <taxon>Insecta</taxon>
        <taxon>Pterygota</taxon>
        <taxon>Neoptera</taxon>
        <taxon>Paraneoptera</taxon>
        <taxon>Hemiptera</taxon>
        <taxon>Heteroptera</taxon>
        <taxon>Panheteroptera</taxon>
        <taxon>Pentatomomorpha</taxon>
        <taxon>Pentatomoidea</taxon>
        <taxon>Pentatomidae</taxon>
        <taxon>Pentatominae</taxon>
        <taxon>Nezara</taxon>
    </lineage>
</organism>
<keyword evidence="2" id="KW-1185">Reference proteome</keyword>